<feature type="transmembrane region" description="Helical" evidence="1">
    <location>
        <begin position="127"/>
        <end position="149"/>
    </location>
</feature>
<comment type="caution">
    <text evidence="3">The sequence shown here is derived from an EMBL/GenBank/DDBJ whole genome shotgun (WGS) entry which is preliminary data.</text>
</comment>
<dbReference type="Proteomes" id="UP000431901">
    <property type="component" value="Unassembled WGS sequence"/>
</dbReference>
<feature type="transmembrane region" description="Helical" evidence="1">
    <location>
        <begin position="156"/>
        <end position="175"/>
    </location>
</feature>
<organism evidence="3 4">
    <name type="scientific">Actinomadura rayongensis</name>
    <dbReference type="NCBI Taxonomy" id="1429076"/>
    <lineage>
        <taxon>Bacteria</taxon>
        <taxon>Bacillati</taxon>
        <taxon>Actinomycetota</taxon>
        <taxon>Actinomycetes</taxon>
        <taxon>Streptosporangiales</taxon>
        <taxon>Thermomonosporaceae</taxon>
        <taxon>Actinomadura</taxon>
    </lineage>
</organism>
<evidence type="ECO:0000313" key="3">
    <source>
        <dbReference type="EMBL" id="MXQ67436.1"/>
    </source>
</evidence>
<keyword evidence="3" id="KW-0012">Acyltransferase</keyword>
<dbReference type="EMBL" id="WUTW01000007">
    <property type="protein sequence ID" value="MXQ67436.1"/>
    <property type="molecule type" value="Genomic_DNA"/>
</dbReference>
<keyword evidence="1" id="KW-0472">Membrane</keyword>
<gene>
    <name evidence="3" type="ORF">GQ466_25795</name>
</gene>
<dbReference type="PANTHER" id="PTHR23028:SF53">
    <property type="entry name" value="ACYL_TRANSF_3 DOMAIN-CONTAINING PROTEIN"/>
    <property type="match status" value="1"/>
</dbReference>
<dbReference type="GO" id="GO:0016020">
    <property type="term" value="C:membrane"/>
    <property type="evidence" value="ECO:0007669"/>
    <property type="project" value="TreeGrafter"/>
</dbReference>
<feature type="transmembrane region" description="Helical" evidence="1">
    <location>
        <begin position="206"/>
        <end position="224"/>
    </location>
</feature>
<dbReference type="PANTHER" id="PTHR23028">
    <property type="entry name" value="ACETYLTRANSFERASE"/>
    <property type="match status" value="1"/>
</dbReference>
<dbReference type="OrthoDB" id="9807745at2"/>
<dbReference type="InterPro" id="IPR050879">
    <property type="entry name" value="Acyltransferase_3"/>
</dbReference>
<feature type="transmembrane region" description="Helical" evidence="1">
    <location>
        <begin position="72"/>
        <end position="91"/>
    </location>
</feature>
<feature type="transmembrane region" description="Helical" evidence="1">
    <location>
        <begin position="350"/>
        <end position="371"/>
    </location>
</feature>
<dbReference type="Pfam" id="PF01757">
    <property type="entry name" value="Acyl_transf_3"/>
    <property type="match status" value="1"/>
</dbReference>
<keyword evidence="3" id="KW-0808">Transferase</keyword>
<accession>A0A6I4WI45</accession>
<name>A0A6I4WI45_9ACTN</name>
<dbReference type="GO" id="GO:0000271">
    <property type="term" value="P:polysaccharide biosynthetic process"/>
    <property type="evidence" value="ECO:0007669"/>
    <property type="project" value="TreeGrafter"/>
</dbReference>
<evidence type="ECO:0000259" key="2">
    <source>
        <dbReference type="Pfam" id="PF01757"/>
    </source>
</evidence>
<feature type="transmembrane region" description="Helical" evidence="1">
    <location>
        <begin position="290"/>
        <end position="310"/>
    </location>
</feature>
<feature type="transmembrane region" description="Helical" evidence="1">
    <location>
        <begin position="181"/>
        <end position="199"/>
    </location>
</feature>
<reference evidence="3 4" key="1">
    <citation type="submission" date="2019-12" db="EMBL/GenBank/DDBJ databases">
        <title>Nocardia macrotermitis sp. nov. and Nocardia aurantia sp. nov., isolated from the gut of the fungus growing-termite Macrotermes natalensis.</title>
        <authorList>
            <person name="Christine B."/>
            <person name="Rene B."/>
        </authorList>
    </citation>
    <scope>NUCLEOTIDE SEQUENCE [LARGE SCALE GENOMIC DNA]</scope>
    <source>
        <strain evidence="3 4">DSM 102126</strain>
    </source>
</reference>
<keyword evidence="1" id="KW-0812">Transmembrane</keyword>
<dbReference type="InterPro" id="IPR002656">
    <property type="entry name" value="Acyl_transf_3_dom"/>
</dbReference>
<dbReference type="AlphaFoldDB" id="A0A6I4WI45"/>
<proteinExistence type="predicted"/>
<feature type="transmembrane region" description="Helical" evidence="1">
    <location>
        <begin position="230"/>
        <end position="247"/>
    </location>
</feature>
<feature type="transmembrane region" description="Helical" evidence="1">
    <location>
        <begin position="259"/>
        <end position="278"/>
    </location>
</feature>
<evidence type="ECO:0000313" key="4">
    <source>
        <dbReference type="Proteomes" id="UP000431901"/>
    </source>
</evidence>
<feature type="transmembrane region" description="Helical" evidence="1">
    <location>
        <begin position="29"/>
        <end position="51"/>
    </location>
</feature>
<keyword evidence="4" id="KW-1185">Reference proteome</keyword>
<dbReference type="GO" id="GO:0016747">
    <property type="term" value="F:acyltransferase activity, transferring groups other than amino-acyl groups"/>
    <property type="evidence" value="ECO:0007669"/>
    <property type="project" value="InterPro"/>
</dbReference>
<feature type="transmembrane region" description="Helical" evidence="1">
    <location>
        <begin position="317"/>
        <end position="338"/>
    </location>
</feature>
<evidence type="ECO:0000256" key="1">
    <source>
        <dbReference type="SAM" id="Phobius"/>
    </source>
</evidence>
<protein>
    <submittedName>
        <fullName evidence="3">Acyltransferase family protein</fullName>
    </submittedName>
</protein>
<sequence length="403" mass="42384">MDVLRGVAALTVAFHHGSYHYVPAFRERLIGYVNPGAWGVLVFFLVSGYIIPASLERTGSVRRFWVGRAFRIHPMLLVATGAMAVLSLTGLKSLSARLGDHPEPVTEVLAHLTMLQDLLAVPSIVNVFWTLSYEMVFYLLTVALFAVGLHRRSAGVALALAGSAAALAAVLPVAALSGRAGTAPVTAAVAALVTTAIVLACSRRAALARAGALLGGATGLVLVLANSRIAAWQGLVLLAMMFLGTAVHRSEQGRLAWRWTVLAGASVLATALLLPLRHVPDMVDGGVVRAWQTSLPLAMAAFAAAMALRARRMPRALAGLGVVSYSVYVLHPVLLAAADGTVGRPGEDRPLWLAAYLVLVVAVSAGTYRLVEVPALRAGRRVARRLDPPPAAPDRSPAPVTVR</sequence>
<feature type="domain" description="Acyltransferase 3" evidence="2">
    <location>
        <begin position="1"/>
        <end position="368"/>
    </location>
</feature>
<keyword evidence="1" id="KW-1133">Transmembrane helix</keyword>